<comment type="similarity">
    <text evidence="2">Belongs to the SWEET sugar transporter family.</text>
</comment>
<feature type="transmembrane region" description="Helical" evidence="9">
    <location>
        <begin position="145"/>
        <end position="167"/>
    </location>
</feature>
<evidence type="ECO:0000256" key="9">
    <source>
        <dbReference type="SAM" id="Phobius"/>
    </source>
</evidence>
<keyword evidence="8 9" id="KW-0472">Membrane</keyword>
<dbReference type="FunFam" id="1.20.1280.290:FF:000002">
    <property type="entry name" value="Bidirectional sugar transporter SWEET"/>
    <property type="match status" value="1"/>
</dbReference>
<keyword evidence="5 9" id="KW-0812">Transmembrane</keyword>
<dbReference type="AlphaFoldDB" id="A0AAW0LF51"/>
<evidence type="ECO:0000256" key="8">
    <source>
        <dbReference type="ARBA" id="ARBA00023136"/>
    </source>
</evidence>
<evidence type="ECO:0000256" key="6">
    <source>
        <dbReference type="ARBA" id="ARBA00022737"/>
    </source>
</evidence>
<dbReference type="PANTHER" id="PTHR10791">
    <property type="entry name" value="RAG1-ACTIVATING PROTEIN 1"/>
    <property type="match status" value="1"/>
</dbReference>
<evidence type="ECO:0000313" key="10">
    <source>
        <dbReference type="EMBL" id="KAK7849476.1"/>
    </source>
</evidence>
<dbReference type="EMBL" id="PKMF04000113">
    <property type="protein sequence ID" value="KAK7849476.1"/>
    <property type="molecule type" value="Genomic_DNA"/>
</dbReference>
<evidence type="ECO:0000256" key="3">
    <source>
        <dbReference type="ARBA" id="ARBA00022448"/>
    </source>
</evidence>
<name>A0AAW0LF51_QUESU</name>
<accession>A0AAW0LF51</accession>
<dbReference type="Gene3D" id="1.20.1280.290">
    <property type="match status" value="3"/>
</dbReference>
<protein>
    <submittedName>
        <fullName evidence="10">Bidirectional sugar transporter sweet17</fullName>
    </submittedName>
</protein>
<dbReference type="GO" id="GO:0016020">
    <property type="term" value="C:membrane"/>
    <property type="evidence" value="ECO:0007669"/>
    <property type="project" value="InterPro"/>
</dbReference>
<feature type="transmembrane region" description="Helical" evidence="9">
    <location>
        <begin position="304"/>
        <end position="327"/>
    </location>
</feature>
<dbReference type="Proteomes" id="UP000237347">
    <property type="component" value="Unassembled WGS sequence"/>
</dbReference>
<feature type="transmembrane region" description="Helical" evidence="9">
    <location>
        <begin position="112"/>
        <end position="133"/>
    </location>
</feature>
<keyword evidence="6" id="KW-0677">Repeat</keyword>
<sequence>MGPGLGGWIGKTFWQVVKKKSTENYKSTPYITTLLSTSLWTFYGLLNPDGLLVTTVNGAGTVFQFIYVALFLIYAPQDKKVKTAKLLALLNVGFLGLVIAVTLLAIPGSVRLTVVGILCAGFTIGMYASPLSVMRMVIKTKSVEYMPFFLSFFLFLNGGIWSVYAVLVRDFYIGVPNAFGFVLGSIQLIIYAIYNKKSISKKSLEMMEEEGSAHLVKENEMGEFEEDEEANTFWQVVKKKSTENYKSIPYITTLLITSLWTLYGLLNLDGLLVTTVNGAVTLFINSYMYMSLSFSSMLLRIRSVQLAVFGILYVELTMCIYAPPLSIMGIVIKSKSVEYVPFFLFFNAGIWSIYMVLVKDFYIR</sequence>
<keyword evidence="4 10" id="KW-0762">Sugar transport</keyword>
<evidence type="ECO:0000256" key="1">
    <source>
        <dbReference type="ARBA" id="ARBA00004127"/>
    </source>
</evidence>
<feature type="non-terminal residue" evidence="10">
    <location>
        <position position="364"/>
    </location>
</feature>
<dbReference type="GO" id="GO:0012505">
    <property type="term" value="C:endomembrane system"/>
    <property type="evidence" value="ECO:0007669"/>
    <property type="project" value="UniProtKB-SubCell"/>
</dbReference>
<dbReference type="Pfam" id="PF03083">
    <property type="entry name" value="MtN3_slv"/>
    <property type="match status" value="4"/>
</dbReference>
<evidence type="ECO:0000313" key="11">
    <source>
        <dbReference type="Proteomes" id="UP000237347"/>
    </source>
</evidence>
<keyword evidence="7 9" id="KW-1133">Transmembrane helix</keyword>
<feature type="transmembrane region" description="Helical" evidence="9">
    <location>
        <begin position="173"/>
        <end position="194"/>
    </location>
</feature>
<dbReference type="InterPro" id="IPR004316">
    <property type="entry name" value="SWEET_rpt"/>
</dbReference>
<evidence type="ECO:0000256" key="7">
    <source>
        <dbReference type="ARBA" id="ARBA00022989"/>
    </source>
</evidence>
<feature type="transmembrane region" description="Helical" evidence="9">
    <location>
        <begin position="86"/>
        <end position="106"/>
    </location>
</feature>
<evidence type="ECO:0000256" key="4">
    <source>
        <dbReference type="ARBA" id="ARBA00022597"/>
    </source>
</evidence>
<dbReference type="InterPro" id="IPR047664">
    <property type="entry name" value="SWEET"/>
</dbReference>
<dbReference type="GO" id="GO:0051119">
    <property type="term" value="F:sugar transmembrane transporter activity"/>
    <property type="evidence" value="ECO:0007669"/>
    <property type="project" value="InterPro"/>
</dbReference>
<evidence type="ECO:0000256" key="5">
    <source>
        <dbReference type="ARBA" id="ARBA00022692"/>
    </source>
</evidence>
<dbReference type="GO" id="GO:0051260">
    <property type="term" value="P:protein homooligomerization"/>
    <property type="evidence" value="ECO:0007669"/>
    <property type="project" value="UniProtKB-ARBA"/>
</dbReference>
<feature type="transmembrane region" description="Helical" evidence="9">
    <location>
        <begin position="52"/>
        <end position="74"/>
    </location>
</feature>
<reference evidence="10 11" key="1">
    <citation type="journal article" date="2018" name="Sci. Data">
        <title>The draft genome sequence of cork oak.</title>
        <authorList>
            <person name="Ramos A.M."/>
            <person name="Usie A."/>
            <person name="Barbosa P."/>
            <person name="Barros P.M."/>
            <person name="Capote T."/>
            <person name="Chaves I."/>
            <person name="Simoes F."/>
            <person name="Abreu I."/>
            <person name="Carrasquinho I."/>
            <person name="Faro C."/>
            <person name="Guimaraes J.B."/>
            <person name="Mendonca D."/>
            <person name="Nobrega F."/>
            <person name="Rodrigues L."/>
            <person name="Saibo N.J.M."/>
            <person name="Varela M.C."/>
            <person name="Egas C."/>
            <person name="Matos J."/>
            <person name="Miguel C.M."/>
            <person name="Oliveira M.M."/>
            <person name="Ricardo C.P."/>
            <person name="Goncalves S."/>
        </authorList>
    </citation>
    <scope>NUCLEOTIDE SEQUENCE [LARGE SCALE GENOMIC DNA]</scope>
    <source>
        <strain evidence="11">cv. HL8</strain>
    </source>
</reference>
<comment type="subcellular location">
    <subcellularLocation>
        <location evidence="1">Endomembrane system</location>
        <topology evidence="1">Multi-pass membrane protein</topology>
    </subcellularLocation>
</comment>
<organism evidence="10 11">
    <name type="scientific">Quercus suber</name>
    <name type="common">Cork oak</name>
    <dbReference type="NCBI Taxonomy" id="58331"/>
    <lineage>
        <taxon>Eukaryota</taxon>
        <taxon>Viridiplantae</taxon>
        <taxon>Streptophyta</taxon>
        <taxon>Embryophyta</taxon>
        <taxon>Tracheophyta</taxon>
        <taxon>Spermatophyta</taxon>
        <taxon>Magnoliopsida</taxon>
        <taxon>eudicotyledons</taxon>
        <taxon>Gunneridae</taxon>
        <taxon>Pentapetalae</taxon>
        <taxon>rosids</taxon>
        <taxon>fabids</taxon>
        <taxon>Fagales</taxon>
        <taxon>Fagaceae</taxon>
        <taxon>Quercus</taxon>
    </lineage>
</organism>
<keyword evidence="3" id="KW-0813">Transport</keyword>
<feature type="transmembrane region" description="Helical" evidence="9">
    <location>
        <begin position="339"/>
        <end position="358"/>
    </location>
</feature>
<keyword evidence="11" id="KW-1185">Reference proteome</keyword>
<gene>
    <name evidence="10" type="primary">SWEET17_4</name>
    <name evidence="10" type="ORF">CFP56_002885</name>
</gene>
<comment type="caution">
    <text evidence="10">The sequence shown here is derived from an EMBL/GenBank/DDBJ whole genome shotgun (WGS) entry which is preliminary data.</text>
</comment>
<evidence type="ECO:0000256" key="2">
    <source>
        <dbReference type="ARBA" id="ARBA00007809"/>
    </source>
</evidence>
<feature type="transmembrane region" description="Helical" evidence="9">
    <location>
        <begin position="248"/>
        <end position="266"/>
    </location>
</feature>
<feature type="transmembrane region" description="Helical" evidence="9">
    <location>
        <begin position="272"/>
        <end position="292"/>
    </location>
</feature>
<proteinExistence type="inferred from homology"/>
<dbReference type="PANTHER" id="PTHR10791:SF142">
    <property type="entry name" value="BIDIRECTIONAL SUGAR TRANSPORTER SWEET16"/>
    <property type="match status" value="1"/>
</dbReference>